<keyword evidence="2" id="KW-1185">Reference proteome</keyword>
<organism evidence="1 2">
    <name type="scientific">Anabaena subtropica FACHB-260</name>
    <dbReference type="NCBI Taxonomy" id="2692884"/>
    <lineage>
        <taxon>Bacteria</taxon>
        <taxon>Bacillati</taxon>
        <taxon>Cyanobacteriota</taxon>
        <taxon>Cyanophyceae</taxon>
        <taxon>Nostocales</taxon>
        <taxon>Nostocaceae</taxon>
        <taxon>Anabaena</taxon>
    </lineage>
</organism>
<comment type="caution">
    <text evidence="1">The sequence shown here is derived from an EMBL/GenBank/DDBJ whole genome shotgun (WGS) entry which is preliminary data.</text>
</comment>
<dbReference type="Proteomes" id="UP000607281">
    <property type="component" value="Unassembled WGS sequence"/>
</dbReference>
<dbReference type="EMBL" id="JACJRF010000011">
    <property type="protein sequence ID" value="MBD2344284.1"/>
    <property type="molecule type" value="Genomic_DNA"/>
</dbReference>
<protein>
    <submittedName>
        <fullName evidence="1">Uncharacterized protein</fullName>
    </submittedName>
</protein>
<accession>A0ABR8CN13</accession>
<gene>
    <name evidence="1" type="ORF">H6G18_08995</name>
</gene>
<evidence type="ECO:0000313" key="1">
    <source>
        <dbReference type="EMBL" id="MBD2344284.1"/>
    </source>
</evidence>
<dbReference type="RefSeq" id="WP_190406740.1">
    <property type="nucleotide sequence ID" value="NZ_JACJRF010000011.1"/>
</dbReference>
<name>A0ABR8CN13_9NOST</name>
<evidence type="ECO:0000313" key="2">
    <source>
        <dbReference type="Proteomes" id="UP000607281"/>
    </source>
</evidence>
<reference evidence="1 2" key="1">
    <citation type="journal article" date="2020" name="ISME J.">
        <title>Comparative genomics reveals insights into cyanobacterial evolution and habitat adaptation.</title>
        <authorList>
            <person name="Chen M.Y."/>
            <person name="Teng W.K."/>
            <person name="Zhao L."/>
            <person name="Hu C.X."/>
            <person name="Zhou Y.K."/>
            <person name="Han B.P."/>
            <person name="Song L.R."/>
            <person name="Shu W.S."/>
        </authorList>
    </citation>
    <scope>NUCLEOTIDE SEQUENCE [LARGE SCALE GENOMIC DNA]</scope>
    <source>
        <strain evidence="1 2">FACHB-260</strain>
    </source>
</reference>
<sequence length="67" mass="7621">MQITSPSTQISLETVFERIFAIGRISRRDQQLLMSTLLSKEGLNEAERQQISRVFTALQKGLLKVVD</sequence>
<proteinExistence type="predicted"/>